<dbReference type="EC" id="3.1.3.-" evidence="1"/>
<dbReference type="EMBL" id="JAVRHZ010000004">
    <property type="protein sequence ID" value="MDT0556047.1"/>
    <property type="molecule type" value="Genomic_DNA"/>
</dbReference>
<dbReference type="InterPro" id="IPR006439">
    <property type="entry name" value="HAD-SF_hydro_IA"/>
</dbReference>
<organism evidence="1 2">
    <name type="scientific">Patiriisocius hiemis</name>
    <dbReference type="NCBI Taxonomy" id="3075604"/>
    <lineage>
        <taxon>Bacteria</taxon>
        <taxon>Pseudomonadati</taxon>
        <taxon>Bacteroidota</taxon>
        <taxon>Flavobacteriia</taxon>
        <taxon>Flavobacteriales</taxon>
        <taxon>Flavobacteriaceae</taxon>
        <taxon>Patiriisocius</taxon>
    </lineage>
</organism>
<dbReference type="RefSeq" id="WP_311333000.1">
    <property type="nucleotide sequence ID" value="NZ_JAVRHZ010000004.1"/>
</dbReference>
<dbReference type="Gene3D" id="3.40.50.1000">
    <property type="entry name" value="HAD superfamily/HAD-like"/>
    <property type="match status" value="1"/>
</dbReference>
<dbReference type="PANTHER" id="PTHR46191:SF2">
    <property type="entry name" value="HALOACID DEHALOGENASE-LIKE HYDROLASE DOMAIN-CONTAINING PROTEIN 3"/>
    <property type="match status" value="1"/>
</dbReference>
<name>A0ABU2YDH3_9FLAO</name>
<accession>A0ABU2YDH3</accession>
<sequence>MSTIKYILFDAANTLIYKPQLYINIQDILKNYGYNISLRTLQFNHKIVSELYTFPDITSEDFYSKFNVSFLESMGIVSSQELLNSIFFSCKNLPWEPYTDTKHLLNSTLPIGVLSNFNNRLASILSKKLPGIEFKNIFISESLGVAKPDLHFFKLALQEISLRPEEVLYVGDSMKLDIIPALKLGMQVKLIDRIGNFKVSQYRIATLATLF</sequence>
<dbReference type="Proteomes" id="UP001254488">
    <property type="component" value="Unassembled WGS sequence"/>
</dbReference>
<dbReference type="SFLD" id="SFLDS00003">
    <property type="entry name" value="Haloacid_Dehalogenase"/>
    <property type="match status" value="1"/>
</dbReference>
<proteinExistence type="predicted"/>
<dbReference type="SFLD" id="SFLDG01129">
    <property type="entry name" value="C1.5:_HAD__Beta-PGM__Phosphata"/>
    <property type="match status" value="1"/>
</dbReference>
<dbReference type="Pfam" id="PF00702">
    <property type="entry name" value="Hydrolase"/>
    <property type="match status" value="1"/>
</dbReference>
<comment type="caution">
    <text evidence="1">The sequence shown here is derived from an EMBL/GenBank/DDBJ whole genome shotgun (WGS) entry which is preliminary data.</text>
</comment>
<dbReference type="SUPFAM" id="SSF56784">
    <property type="entry name" value="HAD-like"/>
    <property type="match status" value="1"/>
</dbReference>
<evidence type="ECO:0000313" key="1">
    <source>
        <dbReference type="EMBL" id="MDT0556047.1"/>
    </source>
</evidence>
<gene>
    <name evidence="1" type="ORF">RM538_08535</name>
</gene>
<reference evidence="1 2" key="1">
    <citation type="submission" date="2023-09" db="EMBL/GenBank/DDBJ databases">
        <authorList>
            <person name="Rey-Velasco X."/>
        </authorList>
    </citation>
    <scope>NUCLEOTIDE SEQUENCE [LARGE SCALE GENOMIC DNA]</scope>
    <source>
        <strain evidence="1 2">W242</strain>
    </source>
</reference>
<dbReference type="Gene3D" id="1.10.150.660">
    <property type="match status" value="1"/>
</dbReference>
<dbReference type="PANTHER" id="PTHR46191">
    <property type="match status" value="1"/>
</dbReference>
<keyword evidence="1" id="KW-0378">Hydrolase</keyword>
<dbReference type="NCBIfam" id="TIGR01549">
    <property type="entry name" value="HAD-SF-IA-v1"/>
    <property type="match status" value="1"/>
</dbReference>
<protein>
    <submittedName>
        <fullName evidence="1">HAD family hydrolase</fullName>
        <ecNumber evidence="1">3.1.3.-</ecNumber>
    </submittedName>
</protein>
<keyword evidence="2" id="KW-1185">Reference proteome</keyword>
<dbReference type="GO" id="GO:0016787">
    <property type="term" value="F:hydrolase activity"/>
    <property type="evidence" value="ECO:0007669"/>
    <property type="project" value="UniProtKB-KW"/>
</dbReference>
<dbReference type="InterPro" id="IPR036412">
    <property type="entry name" value="HAD-like_sf"/>
</dbReference>
<evidence type="ECO:0000313" key="2">
    <source>
        <dbReference type="Proteomes" id="UP001254488"/>
    </source>
</evidence>
<dbReference type="InterPro" id="IPR051828">
    <property type="entry name" value="HAD-like_hydrolase_domain"/>
</dbReference>
<dbReference type="InterPro" id="IPR023214">
    <property type="entry name" value="HAD_sf"/>
</dbReference>